<dbReference type="SUPFAM" id="SSF53474">
    <property type="entry name" value="alpha/beta-Hydrolases"/>
    <property type="match status" value="1"/>
</dbReference>
<sequence>MSFRRMLRMLSWLFGFAAGVTAVIVAFFARRMVAPARQPLWTSPAEMGMTFENVQFPAQDGVRLSGWFIPAPRDGGRAGATIILAHDWTWNRLGDAAADLLANLSGATPVELLRLAHALHFEGYHILMFDQRNHGESAAHPPVTFGQAEANDLQGALAYLHTRPEVDKARVGVIGFSMGANAVLYSLPLTDDIGAAIAVQPMTMATYAQGYARDLLGAAGGLVLPLIESTYAAFSGVRLDALQPSFAAAGGGGTPVLFVQCKADPWGSMEDVNRLRSATPEGQGPLYVDGNHRYQGYQYLIENPRIAVAFFEQYIG</sequence>
<dbReference type="InterPro" id="IPR029058">
    <property type="entry name" value="AB_hydrolase_fold"/>
</dbReference>
<gene>
    <name evidence="4" type="ORF">CFX0092_A0120</name>
</gene>
<feature type="domain" description="AB hydrolase-1" evidence="3">
    <location>
        <begin position="115"/>
        <end position="205"/>
    </location>
</feature>
<evidence type="ECO:0000259" key="3">
    <source>
        <dbReference type="Pfam" id="PF00561"/>
    </source>
</evidence>
<name>A0A160SXH1_9CHLR</name>
<organism evidence="4 5">
    <name type="scientific">Candidatus Promineifilum breve</name>
    <dbReference type="NCBI Taxonomy" id="1806508"/>
    <lineage>
        <taxon>Bacteria</taxon>
        <taxon>Bacillati</taxon>
        <taxon>Chloroflexota</taxon>
        <taxon>Ardenticatenia</taxon>
        <taxon>Candidatus Promineifilales</taxon>
        <taxon>Candidatus Promineifilaceae</taxon>
        <taxon>Candidatus Promineifilum</taxon>
    </lineage>
</organism>
<reference evidence="4" key="1">
    <citation type="submission" date="2016-01" db="EMBL/GenBank/DDBJ databases">
        <authorList>
            <person name="Mcilroy J.S."/>
            <person name="Karst M S."/>
            <person name="Albertsen M."/>
        </authorList>
    </citation>
    <scope>NUCLEOTIDE SEQUENCE</scope>
    <source>
        <strain evidence="4">Cfx-K</strain>
    </source>
</reference>
<dbReference type="InterPro" id="IPR050261">
    <property type="entry name" value="FrsA_esterase"/>
</dbReference>
<evidence type="ECO:0000256" key="1">
    <source>
        <dbReference type="ARBA" id="ARBA00022801"/>
    </source>
</evidence>
<dbReference type="GO" id="GO:0052689">
    <property type="term" value="F:carboxylic ester hydrolase activity"/>
    <property type="evidence" value="ECO:0007669"/>
    <property type="project" value="UniProtKB-ARBA"/>
</dbReference>
<keyword evidence="1" id="KW-0378">Hydrolase</keyword>
<dbReference type="Gene3D" id="3.40.50.1820">
    <property type="entry name" value="alpha/beta hydrolase"/>
    <property type="match status" value="1"/>
</dbReference>
<evidence type="ECO:0000313" key="4">
    <source>
        <dbReference type="EMBL" id="CUS02001.2"/>
    </source>
</evidence>
<dbReference type="Pfam" id="PF00561">
    <property type="entry name" value="Abhydrolase_1"/>
    <property type="match status" value="1"/>
</dbReference>
<keyword evidence="5" id="KW-1185">Reference proteome</keyword>
<proteinExistence type="inferred from homology"/>
<dbReference type="InterPro" id="IPR000073">
    <property type="entry name" value="AB_hydrolase_1"/>
</dbReference>
<dbReference type="PANTHER" id="PTHR22946:SF9">
    <property type="entry name" value="POLYKETIDE TRANSFERASE AF380"/>
    <property type="match status" value="1"/>
</dbReference>
<dbReference type="KEGG" id="pbf:CFX0092_A0120"/>
<dbReference type="PANTHER" id="PTHR22946">
    <property type="entry name" value="DIENELACTONE HYDROLASE DOMAIN-CONTAINING PROTEIN-RELATED"/>
    <property type="match status" value="1"/>
</dbReference>
<dbReference type="EMBL" id="LN890655">
    <property type="protein sequence ID" value="CUS02001.2"/>
    <property type="molecule type" value="Genomic_DNA"/>
</dbReference>
<dbReference type="Proteomes" id="UP000215027">
    <property type="component" value="Chromosome I"/>
</dbReference>
<dbReference type="AlphaFoldDB" id="A0A160SXH1"/>
<evidence type="ECO:0000256" key="2">
    <source>
        <dbReference type="ARBA" id="ARBA00038115"/>
    </source>
</evidence>
<comment type="similarity">
    <text evidence="2">Belongs to the AB hydrolase superfamily. FUS2 hydrolase family.</text>
</comment>
<accession>A0A160SXH1</accession>
<protein>
    <submittedName>
        <fullName evidence="4">Prolyl oligopeptidase family protein</fullName>
    </submittedName>
</protein>
<evidence type="ECO:0000313" key="5">
    <source>
        <dbReference type="Proteomes" id="UP000215027"/>
    </source>
</evidence>